<dbReference type="OMA" id="WKIQLVV"/>
<comment type="similarity">
    <text evidence="2">Belongs to the tachykinin family.</text>
</comment>
<evidence type="ECO:0000313" key="7">
    <source>
        <dbReference type="Ensembl" id="ENSOMEP00000024702.1"/>
    </source>
</evidence>
<dbReference type="Ensembl" id="ENSOMET00000009002.1">
    <property type="protein sequence ID" value="ENSOMEP00000024702.1"/>
    <property type="gene ID" value="ENSOMEG00000005494.1"/>
</dbReference>
<proteinExistence type="inferred from homology"/>
<keyword evidence="6" id="KW-0027">Amidation</keyword>
<accession>A0A3B3D3G5</accession>
<dbReference type="AlphaFoldDB" id="A0A3B3D3G5"/>
<organism evidence="7 8">
    <name type="scientific">Oryzias melastigma</name>
    <name type="common">Marine medaka</name>
    <dbReference type="NCBI Taxonomy" id="30732"/>
    <lineage>
        <taxon>Eukaryota</taxon>
        <taxon>Metazoa</taxon>
        <taxon>Chordata</taxon>
        <taxon>Craniata</taxon>
        <taxon>Vertebrata</taxon>
        <taxon>Euteleostomi</taxon>
        <taxon>Actinopterygii</taxon>
        <taxon>Neopterygii</taxon>
        <taxon>Teleostei</taxon>
        <taxon>Neoteleostei</taxon>
        <taxon>Acanthomorphata</taxon>
        <taxon>Ovalentaria</taxon>
        <taxon>Atherinomorphae</taxon>
        <taxon>Beloniformes</taxon>
        <taxon>Adrianichthyidae</taxon>
        <taxon>Oryziinae</taxon>
        <taxon>Oryzias</taxon>
    </lineage>
</organism>
<evidence type="ECO:0000256" key="1">
    <source>
        <dbReference type="ARBA" id="ARBA00004613"/>
    </source>
</evidence>
<keyword evidence="8" id="KW-1185">Reference proteome</keyword>
<dbReference type="PANTHER" id="PTHR11250:SF5">
    <property type="entry name" value="PROTACHYKININ-1-LIKE ISOFORM X1-RELATED"/>
    <property type="match status" value="1"/>
</dbReference>
<evidence type="ECO:0000256" key="6">
    <source>
        <dbReference type="ARBA" id="ARBA00022815"/>
    </source>
</evidence>
<dbReference type="PaxDb" id="30732-ENSOMEP00000024702"/>
<comment type="subcellular location">
    <subcellularLocation>
        <location evidence="1">Secreted</location>
    </subcellularLocation>
</comment>
<dbReference type="PROSITE" id="PS00267">
    <property type="entry name" value="TACHYKININ"/>
    <property type="match status" value="1"/>
</dbReference>
<evidence type="ECO:0000256" key="4">
    <source>
        <dbReference type="ARBA" id="ARBA00022685"/>
    </source>
</evidence>
<dbReference type="PANTHER" id="PTHR11250">
    <property type="entry name" value="TACHYKININ"/>
    <property type="match status" value="1"/>
</dbReference>
<reference evidence="7" key="1">
    <citation type="submission" date="2025-08" db="UniProtKB">
        <authorList>
            <consortium name="Ensembl"/>
        </authorList>
    </citation>
    <scope>IDENTIFICATION</scope>
</reference>
<evidence type="ECO:0000256" key="5">
    <source>
        <dbReference type="ARBA" id="ARBA00022729"/>
    </source>
</evidence>
<dbReference type="InterPro" id="IPR013055">
    <property type="entry name" value="Tachy_Neuro_lke_CS"/>
</dbReference>
<name>A0A3B3D3G5_ORYME</name>
<keyword evidence="5" id="KW-0732">Signal</keyword>
<dbReference type="GeneTree" id="ENSGT00940000176912"/>
<sequence length="157" mass="18242">MQPGLNWNTQKDSIFHPLIIFGNESKMDHWKIQLVVVTFCALVQTYRGLVCSAEQERGLPNEWHSESLRLNYPMEDLMKRSKALRFYGLMGKRAVTKKPFQFNRRNKGEMFVGLMGRSLSSGESLIRDAPSEASTEIRVAEKPYSKDLPEEWIRILY</sequence>
<keyword evidence="3" id="KW-0964">Secreted</keyword>
<evidence type="ECO:0000256" key="3">
    <source>
        <dbReference type="ARBA" id="ARBA00022525"/>
    </source>
</evidence>
<dbReference type="GO" id="GO:0005576">
    <property type="term" value="C:extracellular region"/>
    <property type="evidence" value="ECO:0007669"/>
    <property type="project" value="UniProtKB-SubCell"/>
</dbReference>
<reference evidence="7" key="2">
    <citation type="submission" date="2025-09" db="UniProtKB">
        <authorList>
            <consortium name="Ensembl"/>
        </authorList>
    </citation>
    <scope>IDENTIFICATION</scope>
</reference>
<evidence type="ECO:0000313" key="8">
    <source>
        <dbReference type="Proteomes" id="UP000261560"/>
    </source>
</evidence>
<dbReference type="Proteomes" id="UP000261560">
    <property type="component" value="Unplaced"/>
</dbReference>
<evidence type="ECO:0000256" key="2">
    <source>
        <dbReference type="ARBA" id="ARBA00007518"/>
    </source>
</evidence>
<protein>
    <submittedName>
        <fullName evidence="7">Uncharacterized protein</fullName>
    </submittedName>
</protein>
<keyword evidence="4" id="KW-0165">Cleavage on pair of basic residues</keyword>